<comment type="caution">
    <text evidence="3">The sequence shown here is derived from an EMBL/GenBank/DDBJ whole genome shotgun (WGS) entry which is preliminary data.</text>
</comment>
<organism evidence="3 4">
    <name type="scientific">Albibacterium profundi</name>
    <dbReference type="NCBI Taxonomy" id="3134906"/>
    <lineage>
        <taxon>Bacteria</taxon>
        <taxon>Pseudomonadati</taxon>
        <taxon>Bacteroidota</taxon>
        <taxon>Sphingobacteriia</taxon>
        <taxon>Sphingobacteriales</taxon>
        <taxon>Sphingobacteriaceae</taxon>
        <taxon>Albibacterium</taxon>
    </lineage>
</organism>
<feature type="domain" description="DUF4412" evidence="2">
    <location>
        <begin position="65"/>
        <end position="252"/>
    </location>
</feature>
<sequence>MMIKSNLITALALLFLFSSVACSNFSNKEGTESREASNTESSSGEDMILAYQIKYKGEEGLKPAGSIRLSFSDGSVRSEMDIKIRGLNMKMTMLGNADKPDETIMLNTEKKTYSKMDVSGIADNEMTKKMQEMQKDSLIVVGEEKINGYDCIQVNVVTTVEVPSAIKGIIGADGETVTQYWMTKDIPGYEKYQRLLESQPELMSESSAAIYQYGIPVKQVTLESGEVNMIMELESVEQVDIPDSTFEIPDDYKYKKTTP</sequence>
<reference evidence="3 4" key="1">
    <citation type="submission" date="2024-04" db="EMBL/GenBank/DDBJ databases">
        <title>Albibacterium profundi sp. nov., isolated from sediment of the Challenger Deep of Mariana Trench.</title>
        <authorList>
            <person name="Wang Y."/>
        </authorList>
    </citation>
    <scope>NUCLEOTIDE SEQUENCE [LARGE SCALE GENOMIC DNA]</scope>
    <source>
        <strain evidence="3 4">RHL897</strain>
    </source>
</reference>
<proteinExistence type="predicted"/>
<feature type="chain" id="PRO_5046200976" evidence="1">
    <location>
        <begin position="22"/>
        <end position="259"/>
    </location>
</feature>
<gene>
    <name evidence="3" type="ORF">WKR92_04775</name>
</gene>
<evidence type="ECO:0000313" key="3">
    <source>
        <dbReference type="EMBL" id="MFB5945141.1"/>
    </source>
</evidence>
<dbReference type="EMBL" id="JBBVGT010000002">
    <property type="protein sequence ID" value="MFB5945141.1"/>
    <property type="molecule type" value="Genomic_DNA"/>
</dbReference>
<dbReference type="Proteomes" id="UP001580928">
    <property type="component" value="Unassembled WGS sequence"/>
</dbReference>
<name>A0ABV5CCD5_9SPHI</name>
<dbReference type="InterPro" id="IPR025524">
    <property type="entry name" value="DUF4412"/>
</dbReference>
<feature type="signal peptide" evidence="1">
    <location>
        <begin position="1"/>
        <end position="21"/>
    </location>
</feature>
<accession>A0ABV5CCD5</accession>
<keyword evidence="4" id="KW-1185">Reference proteome</keyword>
<dbReference type="Pfam" id="PF14371">
    <property type="entry name" value="DUF4412"/>
    <property type="match status" value="1"/>
</dbReference>
<keyword evidence="1" id="KW-0732">Signal</keyword>
<protein>
    <submittedName>
        <fullName evidence="3">DUF4412 domain-containing protein</fullName>
    </submittedName>
</protein>
<dbReference type="PROSITE" id="PS51257">
    <property type="entry name" value="PROKAR_LIPOPROTEIN"/>
    <property type="match status" value="1"/>
</dbReference>
<evidence type="ECO:0000313" key="4">
    <source>
        <dbReference type="Proteomes" id="UP001580928"/>
    </source>
</evidence>
<evidence type="ECO:0000259" key="2">
    <source>
        <dbReference type="Pfam" id="PF14371"/>
    </source>
</evidence>
<dbReference type="RefSeq" id="WP_375556687.1">
    <property type="nucleotide sequence ID" value="NZ_JBBVGT010000002.1"/>
</dbReference>
<evidence type="ECO:0000256" key="1">
    <source>
        <dbReference type="SAM" id="SignalP"/>
    </source>
</evidence>